<keyword evidence="3" id="KW-0560">Oxidoreductase</keyword>
<keyword evidence="4" id="KW-1185">Reference proteome</keyword>
<dbReference type="InterPro" id="IPR004360">
    <property type="entry name" value="Glyas_Fos-R_dOase_dom"/>
</dbReference>
<dbReference type="SUPFAM" id="SSF54593">
    <property type="entry name" value="Glyoxalase/Bleomycin resistance protein/Dihydroxybiphenyl dioxygenase"/>
    <property type="match status" value="2"/>
</dbReference>
<name>A0A1H1NFP5_9MICO</name>
<dbReference type="CDD" id="cd08361">
    <property type="entry name" value="PpCmtC_N"/>
    <property type="match status" value="1"/>
</dbReference>
<dbReference type="Gene3D" id="3.10.180.10">
    <property type="entry name" value="2,3-Dihydroxybiphenyl 1,2-Dioxygenase, domain 1"/>
    <property type="match status" value="2"/>
</dbReference>
<protein>
    <submittedName>
        <fullName evidence="3">2,3-dihydroxy-p-cumate/2,3-dihydroxybenzoate 3,4-dioxygenase</fullName>
    </submittedName>
</protein>
<gene>
    <name evidence="3" type="ORF">SAMN04489719_1253</name>
</gene>
<dbReference type="PROSITE" id="PS51819">
    <property type="entry name" value="VOC"/>
    <property type="match status" value="2"/>
</dbReference>
<evidence type="ECO:0000313" key="4">
    <source>
        <dbReference type="Proteomes" id="UP000199649"/>
    </source>
</evidence>
<dbReference type="Pfam" id="PF00903">
    <property type="entry name" value="Glyoxalase"/>
    <property type="match status" value="1"/>
</dbReference>
<proteinExistence type="predicted"/>
<evidence type="ECO:0000256" key="1">
    <source>
        <dbReference type="SAM" id="MobiDB-lite"/>
    </source>
</evidence>
<dbReference type="OrthoDB" id="3827654at2"/>
<dbReference type="RefSeq" id="WP_092666213.1">
    <property type="nucleotide sequence ID" value="NZ_LT629734.1"/>
</dbReference>
<keyword evidence="3" id="KW-0223">Dioxygenase</keyword>
<reference evidence="4" key="1">
    <citation type="submission" date="2016-10" db="EMBL/GenBank/DDBJ databases">
        <authorList>
            <person name="Varghese N."/>
            <person name="Submissions S."/>
        </authorList>
    </citation>
    <scope>NUCLEOTIDE SEQUENCE [LARGE SCALE GENOMIC DNA]</scope>
    <source>
        <strain evidence="4">DSM 22965</strain>
    </source>
</reference>
<dbReference type="AlphaFoldDB" id="A0A1H1NFP5"/>
<organism evidence="3 4">
    <name type="scientific">Agrococcus carbonis</name>
    <dbReference type="NCBI Taxonomy" id="684552"/>
    <lineage>
        <taxon>Bacteria</taxon>
        <taxon>Bacillati</taxon>
        <taxon>Actinomycetota</taxon>
        <taxon>Actinomycetes</taxon>
        <taxon>Micrococcales</taxon>
        <taxon>Microbacteriaceae</taxon>
        <taxon>Agrococcus</taxon>
    </lineage>
</organism>
<feature type="domain" description="VOC" evidence="2">
    <location>
        <begin position="6"/>
        <end position="119"/>
    </location>
</feature>
<sequence length="314" mass="35176">MIELIDIAYVRSGTSDAKEAVRFATEIVGMEYQGEDDGVHYLRADHRHHCLAYVEGESGVLSSGLVLLDSAALAQAEVELNLAGIATVRGTAEEARSRRVREFISFDDPWGNRFDLVVDQVNDANKVQFSRHAGITEFGHLCVDAPDVRAAYEWWSTHFNIKISDWIGDAAALMRFDPVHHKLAVFKGDKPGLCHINFQVESIDDIMRSWNFLLDNGVEIEQGPGRHPQSTAIFIYFKGPEGLTYEYSYGVRRIEDDATWVPRYFDPAHPKSIDMWGGTTQRASTQYQVRRPLGARASEASDAPAEAVTERQDA</sequence>
<dbReference type="InterPro" id="IPR029068">
    <property type="entry name" value="Glyas_Bleomycin-R_OHBP_Dase"/>
</dbReference>
<dbReference type="InterPro" id="IPR037523">
    <property type="entry name" value="VOC_core"/>
</dbReference>
<accession>A0A1H1NFP5</accession>
<evidence type="ECO:0000259" key="2">
    <source>
        <dbReference type="PROSITE" id="PS51819"/>
    </source>
</evidence>
<dbReference type="EMBL" id="LT629734">
    <property type="protein sequence ID" value="SDR97630.1"/>
    <property type="molecule type" value="Genomic_DNA"/>
</dbReference>
<feature type="region of interest" description="Disordered" evidence="1">
    <location>
        <begin position="291"/>
        <end position="314"/>
    </location>
</feature>
<dbReference type="GO" id="GO:0051213">
    <property type="term" value="F:dioxygenase activity"/>
    <property type="evidence" value="ECO:0007669"/>
    <property type="project" value="UniProtKB-KW"/>
</dbReference>
<feature type="domain" description="VOC" evidence="2">
    <location>
        <begin position="137"/>
        <end position="250"/>
    </location>
</feature>
<evidence type="ECO:0000313" key="3">
    <source>
        <dbReference type="EMBL" id="SDR97630.1"/>
    </source>
</evidence>
<dbReference type="STRING" id="684552.SAMN04489719_1253"/>
<dbReference type="Proteomes" id="UP000199649">
    <property type="component" value="Chromosome I"/>
</dbReference>